<keyword evidence="2" id="KW-1185">Reference proteome</keyword>
<sequence length="102" mass="11512">MVTKSYASYRGCNIEVDVTPARWHAFGGICRRYRVSWLISSPGNPDQVLASFPERFDFLTEQEAFRYGEGRAHTFIDSILSTPSRRRIAGNSSEHADEAPTV</sequence>
<accession>A0A1N7S9B4</accession>
<proteinExistence type="predicted"/>
<dbReference type="Proteomes" id="UP000195569">
    <property type="component" value="Unassembled WGS sequence"/>
</dbReference>
<organism evidence="1 2">
    <name type="scientific">Paraburkholderia piptadeniae</name>
    <dbReference type="NCBI Taxonomy" id="1701573"/>
    <lineage>
        <taxon>Bacteria</taxon>
        <taxon>Pseudomonadati</taxon>
        <taxon>Pseudomonadota</taxon>
        <taxon>Betaproteobacteria</taxon>
        <taxon>Burkholderiales</taxon>
        <taxon>Burkholderiaceae</taxon>
        <taxon>Paraburkholderia</taxon>
    </lineage>
</organism>
<dbReference type="AlphaFoldDB" id="A0A1N7S9B4"/>
<protein>
    <submittedName>
        <fullName evidence="1">Uncharacterized protein</fullName>
    </submittedName>
</protein>
<dbReference type="EMBL" id="CYGY02000037">
    <property type="protein sequence ID" value="SIT43999.1"/>
    <property type="molecule type" value="Genomic_DNA"/>
</dbReference>
<reference evidence="1" key="1">
    <citation type="submission" date="2016-12" db="EMBL/GenBank/DDBJ databases">
        <authorList>
            <person name="Moulin L."/>
        </authorList>
    </citation>
    <scope>NUCLEOTIDE SEQUENCE [LARGE SCALE GENOMIC DNA]</scope>
    <source>
        <strain evidence="1">STM 7183</strain>
    </source>
</reference>
<evidence type="ECO:0000313" key="2">
    <source>
        <dbReference type="Proteomes" id="UP000195569"/>
    </source>
</evidence>
<evidence type="ECO:0000313" key="1">
    <source>
        <dbReference type="EMBL" id="SIT43999.1"/>
    </source>
</evidence>
<name>A0A1N7S9B4_9BURK</name>
<gene>
    <name evidence="1" type="ORF">BN2476_370014</name>
</gene>
<comment type="caution">
    <text evidence="1">The sequence shown here is derived from an EMBL/GenBank/DDBJ whole genome shotgun (WGS) entry which is preliminary data.</text>
</comment>